<feature type="transmembrane region" description="Helical" evidence="1">
    <location>
        <begin position="42"/>
        <end position="62"/>
    </location>
</feature>
<keyword evidence="1" id="KW-0812">Transmembrane</keyword>
<organism evidence="2 3">
    <name type="scientific">Actinomycetospora endophytica</name>
    <dbReference type="NCBI Taxonomy" id="2291215"/>
    <lineage>
        <taxon>Bacteria</taxon>
        <taxon>Bacillati</taxon>
        <taxon>Actinomycetota</taxon>
        <taxon>Actinomycetes</taxon>
        <taxon>Pseudonocardiales</taxon>
        <taxon>Pseudonocardiaceae</taxon>
        <taxon>Actinomycetospora</taxon>
    </lineage>
</organism>
<dbReference type="Proteomes" id="UP001199469">
    <property type="component" value="Unassembled WGS sequence"/>
</dbReference>
<evidence type="ECO:0000313" key="3">
    <source>
        <dbReference type="Proteomes" id="UP001199469"/>
    </source>
</evidence>
<name>A0ABS8PIS6_9PSEU</name>
<keyword evidence="3" id="KW-1185">Reference proteome</keyword>
<feature type="transmembrane region" description="Helical" evidence="1">
    <location>
        <begin position="7"/>
        <end position="36"/>
    </location>
</feature>
<gene>
    <name evidence="2" type="ORF">LQ327_32300</name>
</gene>
<dbReference type="RefSeq" id="WP_230740641.1">
    <property type="nucleotide sequence ID" value="NZ_JAJNDB010000010.1"/>
</dbReference>
<evidence type="ECO:0000313" key="2">
    <source>
        <dbReference type="EMBL" id="MCD2198064.1"/>
    </source>
</evidence>
<evidence type="ECO:0000256" key="1">
    <source>
        <dbReference type="SAM" id="Phobius"/>
    </source>
</evidence>
<sequence length="66" mass="6538">MIPAIIIVVLLTVIAMKFRAVGAVLVLGVITVVLLGVEAPSFIAGVGHFIAAVIGGIGTGLAQANT</sequence>
<accession>A0ABS8PIS6</accession>
<dbReference type="EMBL" id="JAJNDB010000010">
    <property type="protein sequence ID" value="MCD2198064.1"/>
    <property type="molecule type" value="Genomic_DNA"/>
</dbReference>
<keyword evidence="1" id="KW-0472">Membrane</keyword>
<evidence type="ECO:0008006" key="4">
    <source>
        <dbReference type="Google" id="ProtNLM"/>
    </source>
</evidence>
<comment type="caution">
    <text evidence="2">The sequence shown here is derived from an EMBL/GenBank/DDBJ whole genome shotgun (WGS) entry which is preliminary data.</text>
</comment>
<reference evidence="2 3" key="1">
    <citation type="submission" date="2021-11" db="EMBL/GenBank/DDBJ databases">
        <title>Draft genome sequence of Actinomycetospora sp. SF1 isolated from the rhizosphere soil.</title>
        <authorList>
            <person name="Duangmal K."/>
            <person name="Chantavorakit T."/>
        </authorList>
    </citation>
    <scope>NUCLEOTIDE SEQUENCE [LARGE SCALE GENOMIC DNA]</scope>
    <source>
        <strain evidence="2 3">TBRC 5722</strain>
    </source>
</reference>
<keyword evidence="1" id="KW-1133">Transmembrane helix</keyword>
<proteinExistence type="predicted"/>
<protein>
    <recommendedName>
        <fullName evidence="4">GntP family permease</fullName>
    </recommendedName>
</protein>